<dbReference type="Gramene" id="OE9A089303T1">
    <property type="protein sequence ID" value="OE9A089303C1"/>
    <property type="gene ID" value="OE9A089303"/>
</dbReference>
<dbReference type="AlphaFoldDB" id="A0A8S0ST95"/>
<keyword evidence="2" id="KW-1185">Reference proteome</keyword>
<sequence length="121" mass="13224">MSSTEVGRLILRSALLRQSAHPEVSSTYELHRGRLAHPEVSSIEAGKIISMLDLYTSSTKLGRHRDTCLLNDVRTTRTTIPKATSGTYDINTSFSASKKSAMITRCQVGTVADVTWKGQVA</sequence>
<accession>A0A8S0ST95</accession>
<protein>
    <submittedName>
        <fullName evidence="1">Uncharacterized protein</fullName>
    </submittedName>
</protein>
<gene>
    <name evidence="1" type="ORF">OLEA9_A089303</name>
</gene>
<dbReference type="EMBL" id="CACTIH010005481">
    <property type="protein sequence ID" value="CAA2994798.1"/>
    <property type="molecule type" value="Genomic_DNA"/>
</dbReference>
<dbReference type="Proteomes" id="UP000594638">
    <property type="component" value="Unassembled WGS sequence"/>
</dbReference>
<evidence type="ECO:0000313" key="1">
    <source>
        <dbReference type="EMBL" id="CAA2994798.1"/>
    </source>
</evidence>
<reference evidence="1 2" key="1">
    <citation type="submission" date="2019-12" db="EMBL/GenBank/DDBJ databases">
        <authorList>
            <person name="Alioto T."/>
            <person name="Alioto T."/>
            <person name="Gomez Garrido J."/>
        </authorList>
    </citation>
    <scope>NUCLEOTIDE SEQUENCE [LARGE SCALE GENOMIC DNA]</scope>
</reference>
<evidence type="ECO:0000313" key="2">
    <source>
        <dbReference type="Proteomes" id="UP000594638"/>
    </source>
</evidence>
<proteinExistence type="predicted"/>
<comment type="caution">
    <text evidence="1">The sequence shown here is derived from an EMBL/GenBank/DDBJ whole genome shotgun (WGS) entry which is preliminary data.</text>
</comment>
<organism evidence="1 2">
    <name type="scientific">Olea europaea subsp. europaea</name>
    <dbReference type="NCBI Taxonomy" id="158383"/>
    <lineage>
        <taxon>Eukaryota</taxon>
        <taxon>Viridiplantae</taxon>
        <taxon>Streptophyta</taxon>
        <taxon>Embryophyta</taxon>
        <taxon>Tracheophyta</taxon>
        <taxon>Spermatophyta</taxon>
        <taxon>Magnoliopsida</taxon>
        <taxon>eudicotyledons</taxon>
        <taxon>Gunneridae</taxon>
        <taxon>Pentapetalae</taxon>
        <taxon>asterids</taxon>
        <taxon>lamiids</taxon>
        <taxon>Lamiales</taxon>
        <taxon>Oleaceae</taxon>
        <taxon>Oleeae</taxon>
        <taxon>Olea</taxon>
    </lineage>
</organism>
<name>A0A8S0ST95_OLEEU</name>